<evidence type="ECO:0000313" key="2">
    <source>
        <dbReference type="EMBL" id="KAG5177799.1"/>
    </source>
</evidence>
<feature type="compositionally biased region" description="Gly residues" evidence="1">
    <location>
        <begin position="289"/>
        <end position="302"/>
    </location>
</feature>
<feature type="region of interest" description="Disordered" evidence="1">
    <location>
        <begin position="270"/>
        <end position="306"/>
    </location>
</feature>
<keyword evidence="3" id="KW-1185">Reference proteome</keyword>
<gene>
    <name evidence="2" type="ORF">JKP88DRAFT_169726</name>
</gene>
<accession>A0A835YVC7</accession>
<evidence type="ECO:0000256" key="1">
    <source>
        <dbReference type="SAM" id="MobiDB-lite"/>
    </source>
</evidence>
<protein>
    <submittedName>
        <fullName evidence="2">Uncharacterized protein</fullName>
    </submittedName>
</protein>
<name>A0A835YVC7_9STRA</name>
<evidence type="ECO:0000313" key="3">
    <source>
        <dbReference type="Proteomes" id="UP000664859"/>
    </source>
</evidence>
<sequence>MSVLVQETSPRHALVVHILYRGECFLETAEGLHDVLQRLGLASTISALAPGAEATPPWSEAFSNHLLLFIVLGGHLFEELPTTGILVNYEQMSSPWMTETYCAALRSAAVVCDFSDRNLSTLVQSLQLRQPCYTLPVYVPADAFQILPGAGSSDNEGDDCVDVLFYGCANARRTEMLRRLSAAGLRAEFHFEYALFGPERARAMARARVVLNLHYYEDAALEVHRLAPLLAAGCCVVSEPSADQELDARFRSAVAFARYDDIPAVVSWLSRSDDSSGGGSRSGRSGADWPGGWGCSGGGGSSGSSARRTLQAAARKLAVAMQDDISPLSNAVAALAATAVARATESQAL</sequence>
<dbReference type="Proteomes" id="UP000664859">
    <property type="component" value="Unassembled WGS sequence"/>
</dbReference>
<dbReference type="EMBL" id="JAFCMP010000521">
    <property type="protein sequence ID" value="KAG5177799.1"/>
    <property type="molecule type" value="Genomic_DNA"/>
</dbReference>
<dbReference type="AlphaFoldDB" id="A0A835YVC7"/>
<comment type="caution">
    <text evidence="2">The sequence shown here is derived from an EMBL/GenBank/DDBJ whole genome shotgun (WGS) entry which is preliminary data.</text>
</comment>
<proteinExistence type="predicted"/>
<organism evidence="2 3">
    <name type="scientific">Tribonema minus</name>
    <dbReference type="NCBI Taxonomy" id="303371"/>
    <lineage>
        <taxon>Eukaryota</taxon>
        <taxon>Sar</taxon>
        <taxon>Stramenopiles</taxon>
        <taxon>Ochrophyta</taxon>
        <taxon>PX clade</taxon>
        <taxon>Xanthophyceae</taxon>
        <taxon>Tribonematales</taxon>
        <taxon>Tribonemataceae</taxon>
        <taxon>Tribonema</taxon>
    </lineage>
</organism>
<reference evidence="2" key="1">
    <citation type="submission" date="2021-02" db="EMBL/GenBank/DDBJ databases">
        <title>First Annotated Genome of the Yellow-green Alga Tribonema minus.</title>
        <authorList>
            <person name="Mahan K.M."/>
        </authorList>
    </citation>
    <scope>NUCLEOTIDE SEQUENCE</scope>
    <source>
        <strain evidence="2">UTEX B ZZ1240</strain>
    </source>
</reference>
<dbReference type="OrthoDB" id="205093at2759"/>